<dbReference type="EMBL" id="JAAMPU010000104">
    <property type="protein sequence ID" value="NMH28063.1"/>
    <property type="molecule type" value="Genomic_DNA"/>
</dbReference>
<protein>
    <submittedName>
        <fullName evidence="4">Recombinase family protein</fullName>
    </submittedName>
</protein>
<dbReference type="Gene3D" id="3.40.50.1390">
    <property type="entry name" value="Resolvase, N-terminal catalytic domain"/>
    <property type="match status" value="1"/>
</dbReference>
<dbReference type="PANTHER" id="PTHR30461">
    <property type="entry name" value="DNA-INVERTASE FROM LAMBDOID PROPHAGE"/>
    <property type="match status" value="1"/>
</dbReference>
<evidence type="ECO:0000256" key="2">
    <source>
        <dbReference type="ARBA" id="ARBA00023172"/>
    </source>
</evidence>
<keyword evidence="1" id="KW-0238">DNA-binding</keyword>
<evidence type="ECO:0000256" key="1">
    <source>
        <dbReference type="ARBA" id="ARBA00023125"/>
    </source>
</evidence>
<keyword evidence="5" id="KW-1185">Reference proteome</keyword>
<dbReference type="Pfam" id="PF00239">
    <property type="entry name" value="Resolvase"/>
    <property type="match status" value="1"/>
</dbReference>
<evidence type="ECO:0000259" key="3">
    <source>
        <dbReference type="PROSITE" id="PS51736"/>
    </source>
</evidence>
<dbReference type="SUPFAM" id="SSF53041">
    <property type="entry name" value="Resolvase-like"/>
    <property type="match status" value="1"/>
</dbReference>
<gene>
    <name evidence="4" type="ORF">G6047_08465</name>
</gene>
<dbReference type="Proteomes" id="UP000712080">
    <property type="component" value="Unassembled WGS sequence"/>
</dbReference>
<organism evidence="4 5">
    <name type="scientific">Flavobacterium silvaticum</name>
    <dbReference type="NCBI Taxonomy" id="1852020"/>
    <lineage>
        <taxon>Bacteria</taxon>
        <taxon>Pseudomonadati</taxon>
        <taxon>Bacteroidota</taxon>
        <taxon>Flavobacteriia</taxon>
        <taxon>Flavobacteriales</taxon>
        <taxon>Flavobacteriaceae</taxon>
        <taxon>Flavobacterium</taxon>
    </lineage>
</organism>
<dbReference type="PROSITE" id="PS51736">
    <property type="entry name" value="RECOMBINASES_3"/>
    <property type="match status" value="1"/>
</dbReference>
<dbReference type="AlphaFoldDB" id="A0A972JIC3"/>
<dbReference type="PANTHER" id="PTHR30461:SF2">
    <property type="entry name" value="SERINE RECOMBINASE PINE-RELATED"/>
    <property type="match status" value="1"/>
</dbReference>
<dbReference type="GO" id="GO:0003677">
    <property type="term" value="F:DNA binding"/>
    <property type="evidence" value="ECO:0007669"/>
    <property type="project" value="UniProtKB-KW"/>
</dbReference>
<feature type="domain" description="Resolvase/invertase-type recombinase catalytic" evidence="3">
    <location>
        <begin position="3"/>
        <end position="143"/>
    </location>
</feature>
<dbReference type="RefSeq" id="WP_169527173.1">
    <property type="nucleotide sequence ID" value="NZ_JAAMPU010000104.1"/>
</dbReference>
<evidence type="ECO:0000313" key="5">
    <source>
        <dbReference type="Proteomes" id="UP000712080"/>
    </source>
</evidence>
<dbReference type="GO" id="GO:0000150">
    <property type="term" value="F:DNA strand exchange activity"/>
    <property type="evidence" value="ECO:0007669"/>
    <property type="project" value="InterPro"/>
</dbReference>
<dbReference type="SMART" id="SM00857">
    <property type="entry name" value="Resolvase"/>
    <property type="match status" value="1"/>
</dbReference>
<comment type="caution">
    <text evidence="4">The sequence shown here is derived from an EMBL/GenBank/DDBJ whole genome shotgun (WGS) entry which is preliminary data.</text>
</comment>
<keyword evidence="2" id="KW-0233">DNA recombination</keyword>
<accession>A0A972JIC3</accession>
<evidence type="ECO:0000313" key="4">
    <source>
        <dbReference type="EMBL" id="NMH28063.1"/>
    </source>
</evidence>
<name>A0A972JIC3_9FLAO</name>
<proteinExistence type="predicted"/>
<dbReference type="InterPro" id="IPR006119">
    <property type="entry name" value="Resolv_N"/>
</dbReference>
<dbReference type="InterPro" id="IPR036162">
    <property type="entry name" value="Resolvase-like_N_sf"/>
</dbReference>
<dbReference type="InterPro" id="IPR050639">
    <property type="entry name" value="SSR_resolvase"/>
</dbReference>
<reference evidence="4" key="1">
    <citation type="submission" date="2020-02" db="EMBL/GenBank/DDBJ databases">
        <title>Flavobacterium sp. genome.</title>
        <authorList>
            <person name="Jung H.S."/>
            <person name="Baek J.H."/>
            <person name="Jeon C.O."/>
        </authorList>
    </citation>
    <scope>NUCLEOTIDE SEQUENCE</scope>
    <source>
        <strain evidence="4">SE-s28</strain>
    </source>
</reference>
<sequence>MERSAYYLRKSTVGQRFDRQELTVPDGALVYRDTISGTKPFKDRPQARELIEAIDKGEVNKIILSGIDRLGRDAASMLTQLQEFTDKGINIRVENLGMESIVNGKPSPTFMIVTGLLSSLSQYEKELIAERRQAGLEAAQAKAKANHTTIYKGRKVGSVEGTEKFLEKHNRIVKALKKHPDMSLRDLATLASDETIGYKVSMNTVKKVKIELQR</sequence>